<dbReference type="OrthoDB" id="9890676at2"/>
<dbReference type="AlphaFoldDB" id="A0A211ZEQ2"/>
<accession>A0A211ZEQ2</accession>
<gene>
    <name evidence="1" type="ORF">BWR60_28620</name>
</gene>
<organism evidence="1 2">
    <name type="scientific">Inquilinus limosus</name>
    <dbReference type="NCBI Taxonomy" id="171674"/>
    <lineage>
        <taxon>Bacteria</taxon>
        <taxon>Pseudomonadati</taxon>
        <taxon>Pseudomonadota</taxon>
        <taxon>Alphaproteobacteria</taxon>
        <taxon>Rhodospirillales</taxon>
        <taxon>Rhodospirillaceae</taxon>
        <taxon>Inquilinus</taxon>
    </lineage>
</organism>
<dbReference type="Proteomes" id="UP000196655">
    <property type="component" value="Unassembled WGS sequence"/>
</dbReference>
<evidence type="ECO:0000313" key="1">
    <source>
        <dbReference type="EMBL" id="OWJ63607.1"/>
    </source>
</evidence>
<dbReference type="EMBL" id="NHON01000084">
    <property type="protein sequence ID" value="OWJ63607.1"/>
    <property type="molecule type" value="Genomic_DNA"/>
</dbReference>
<keyword evidence="2" id="KW-1185">Reference proteome</keyword>
<comment type="caution">
    <text evidence="1">The sequence shown here is derived from an EMBL/GenBank/DDBJ whole genome shotgun (WGS) entry which is preliminary data.</text>
</comment>
<proteinExistence type="predicted"/>
<sequence length="124" mass="12172">MSALIRIDFAGGTATSGNVSVVLTDCTVAPSAQNGVVVAMASALTNISVLSDQVTIATTTGAQFNGSVAIAISWVEGGQPSVALDNLQIGGGNPATVTWSTSGGPETQILASGDPLALVGIVND</sequence>
<evidence type="ECO:0000313" key="2">
    <source>
        <dbReference type="Proteomes" id="UP000196655"/>
    </source>
</evidence>
<reference evidence="2" key="1">
    <citation type="submission" date="2017-05" db="EMBL/GenBank/DDBJ databases">
        <authorList>
            <person name="Macchi M."/>
            <person name="Festa S."/>
            <person name="Coppotelli B.M."/>
            <person name="Morelli I.S."/>
        </authorList>
    </citation>
    <scope>NUCLEOTIDE SEQUENCE [LARGE SCALE GENOMIC DNA]</scope>
    <source>
        <strain evidence="2">I</strain>
    </source>
</reference>
<protein>
    <submittedName>
        <fullName evidence="1">Uncharacterized protein</fullName>
    </submittedName>
</protein>
<name>A0A211ZEQ2_9PROT</name>
<dbReference type="RefSeq" id="WP_088155442.1">
    <property type="nucleotide sequence ID" value="NZ_NHON01000084.1"/>
</dbReference>